<evidence type="ECO:0000256" key="6">
    <source>
        <dbReference type="PROSITE-ProRule" id="PRU00433"/>
    </source>
</evidence>
<feature type="domain" description="Cytochrome c" evidence="8">
    <location>
        <begin position="22"/>
        <end position="121"/>
    </location>
</feature>
<dbReference type="SUPFAM" id="SSF46626">
    <property type="entry name" value="Cytochrome c"/>
    <property type="match status" value="1"/>
</dbReference>
<dbReference type="OrthoDB" id="9805828at2"/>
<evidence type="ECO:0000256" key="1">
    <source>
        <dbReference type="ARBA" id="ARBA00022448"/>
    </source>
</evidence>
<dbReference type="GO" id="GO:0046872">
    <property type="term" value="F:metal ion binding"/>
    <property type="evidence" value="ECO:0007669"/>
    <property type="project" value="UniProtKB-KW"/>
</dbReference>
<proteinExistence type="predicted"/>
<keyword evidence="2 6" id="KW-0349">Heme</keyword>
<keyword evidence="3 6" id="KW-0479">Metal-binding</keyword>
<keyword evidence="1" id="KW-0813">Transport</keyword>
<dbReference type="InterPro" id="IPR009056">
    <property type="entry name" value="Cyt_c-like_dom"/>
</dbReference>
<protein>
    <submittedName>
        <fullName evidence="9">Cytochrome c550</fullName>
    </submittedName>
</protein>
<dbReference type="InterPro" id="IPR036909">
    <property type="entry name" value="Cyt_c-like_dom_sf"/>
</dbReference>
<sequence>MHKTAMVALVLTLGGGMAFAEGDAKAGKKVFKKCKACHSLKEGQNKVGPTLYGVLGAEAGAVEGFRYSSALQEAGIVWDDEALSAFLSKPKAFVPGTSMAFPGLKKQDQIDDLLAYLQSEQSEQ</sequence>
<evidence type="ECO:0000313" key="9">
    <source>
        <dbReference type="EMBL" id="CUH50922.1"/>
    </source>
</evidence>
<evidence type="ECO:0000256" key="7">
    <source>
        <dbReference type="SAM" id="SignalP"/>
    </source>
</evidence>
<gene>
    <name evidence="9" type="ORF">SHM7688_00353</name>
</gene>
<accession>A0A0P1EKV7</accession>
<reference evidence="9 10" key="1">
    <citation type="submission" date="2015-09" db="EMBL/GenBank/DDBJ databases">
        <authorList>
            <consortium name="Swine Surveillance"/>
        </authorList>
    </citation>
    <scope>NUCLEOTIDE SEQUENCE [LARGE SCALE GENOMIC DNA]</scope>
    <source>
        <strain evidence="9 10">CECT 7688</strain>
    </source>
</reference>
<evidence type="ECO:0000313" key="10">
    <source>
        <dbReference type="Proteomes" id="UP000054823"/>
    </source>
</evidence>
<feature type="chain" id="PRO_5006061635" evidence="7">
    <location>
        <begin position="21"/>
        <end position="124"/>
    </location>
</feature>
<dbReference type="EMBL" id="CYPW01000004">
    <property type="protein sequence ID" value="CUH50922.1"/>
    <property type="molecule type" value="Genomic_DNA"/>
</dbReference>
<dbReference type="GO" id="GO:0009055">
    <property type="term" value="F:electron transfer activity"/>
    <property type="evidence" value="ECO:0007669"/>
    <property type="project" value="InterPro"/>
</dbReference>
<feature type="signal peptide" evidence="7">
    <location>
        <begin position="1"/>
        <end position="20"/>
    </location>
</feature>
<dbReference type="Proteomes" id="UP000054823">
    <property type="component" value="Unassembled WGS sequence"/>
</dbReference>
<dbReference type="PROSITE" id="PS51007">
    <property type="entry name" value="CYTC"/>
    <property type="match status" value="1"/>
</dbReference>
<dbReference type="PRINTS" id="PR00604">
    <property type="entry name" value="CYTCHRMECIAB"/>
</dbReference>
<evidence type="ECO:0000256" key="5">
    <source>
        <dbReference type="ARBA" id="ARBA00023004"/>
    </source>
</evidence>
<dbReference type="Gene3D" id="1.10.760.10">
    <property type="entry name" value="Cytochrome c-like domain"/>
    <property type="match status" value="1"/>
</dbReference>
<keyword evidence="5 6" id="KW-0408">Iron</keyword>
<keyword evidence="10" id="KW-1185">Reference proteome</keyword>
<evidence type="ECO:0000256" key="4">
    <source>
        <dbReference type="ARBA" id="ARBA00022982"/>
    </source>
</evidence>
<dbReference type="RefSeq" id="WP_058238301.1">
    <property type="nucleotide sequence ID" value="NZ_CYPW01000004.1"/>
</dbReference>
<keyword evidence="7" id="KW-0732">Signal</keyword>
<dbReference type="InterPro" id="IPR002327">
    <property type="entry name" value="Cyt_c_1A/1B"/>
</dbReference>
<name>A0A0P1EKV7_9RHOB</name>
<organism evidence="9 10">
    <name type="scientific">Shimia marina</name>
    <dbReference type="NCBI Taxonomy" id="321267"/>
    <lineage>
        <taxon>Bacteria</taxon>
        <taxon>Pseudomonadati</taxon>
        <taxon>Pseudomonadota</taxon>
        <taxon>Alphaproteobacteria</taxon>
        <taxon>Rhodobacterales</taxon>
        <taxon>Roseobacteraceae</taxon>
    </lineage>
</organism>
<dbReference type="STRING" id="321267.SHM7688_00353"/>
<keyword evidence="4" id="KW-0249">Electron transport</keyword>
<dbReference type="PANTHER" id="PTHR11961">
    <property type="entry name" value="CYTOCHROME C"/>
    <property type="match status" value="1"/>
</dbReference>
<evidence type="ECO:0000259" key="8">
    <source>
        <dbReference type="PROSITE" id="PS51007"/>
    </source>
</evidence>
<dbReference type="Pfam" id="PF00034">
    <property type="entry name" value="Cytochrom_C"/>
    <property type="match status" value="1"/>
</dbReference>
<dbReference type="GO" id="GO:0020037">
    <property type="term" value="F:heme binding"/>
    <property type="evidence" value="ECO:0007669"/>
    <property type="project" value="InterPro"/>
</dbReference>
<dbReference type="AlphaFoldDB" id="A0A0P1EKV7"/>
<evidence type="ECO:0000256" key="2">
    <source>
        <dbReference type="ARBA" id="ARBA00022617"/>
    </source>
</evidence>
<evidence type="ECO:0000256" key="3">
    <source>
        <dbReference type="ARBA" id="ARBA00022723"/>
    </source>
</evidence>